<proteinExistence type="predicted"/>
<dbReference type="Gene3D" id="2.60.40.380">
    <property type="entry name" value="Purple acid phosphatase-like, N-terminal"/>
    <property type="match status" value="1"/>
</dbReference>
<organism evidence="3 4">
    <name type="scientific">Kribbella sancticallisti</name>
    <dbReference type="NCBI Taxonomy" id="460087"/>
    <lineage>
        <taxon>Bacteria</taxon>
        <taxon>Bacillati</taxon>
        <taxon>Actinomycetota</taxon>
        <taxon>Actinomycetes</taxon>
        <taxon>Propionibacteriales</taxon>
        <taxon>Kribbellaceae</taxon>
        <taxon>Kribbella</taxon>
    </lineage>
</organism>
<evidence type="ECO:0000259" key="2">
    <source>
        <dbReference type="Pfam" id="PF16655"/>
    </source>
</evidence>
<dbReference type="Pfam" id="PF16655">
    <property type="entry name" value="PhoD_N"/>
    <property type="match status" value="1"/>
</dbReference>
<dbReference type="CDD" id="cd07389">
    <property type="entry name" value="MPP_PhoD"/>
    <property type="match status" value="1"/>
</dbReference>
<protein>
    <submittedName>
        <fullName evidence="3">Alkaline phosphatase D family protein</fullName>
    </submittedName>
</protein>
<accession>A0ABN2EUR0</accession>
<dbReference type="RefSeq" id="WP_344222535.1">
    <property type="nucleotide sequence ID" value="NZ_BAAAOS010000070.1"/>
</dbReference>
<dbReference type="InterPro" id="IPR029052">
    <property type="entry name" value="Metallo-depent_PP-like"/>
</dbReference>
<sequence>MLPAARGLAAVKATRRNFLTATGAAAALALTGTLPGVDKTGRPPASGHRPLFTLGVASGDPLPDAVVIWTRLAPGPLEPFGGLDDRPVKVEWEVAEDEAFRRVVRRGTAHARPEYAHTVHVDVRGLRPWRHYHYRFRAAGQISPVGRTRTAPAPWDQPAVTMAVASCQAFYDGYYTAYQDVARRDHDVVLFLGDYIYEVGVGPTAGIRNQAVPVDFAGEIFSLDEYRARYALHKTDPDLQAAHAASAWVVTLDDHEVEGNWAGYLSEDGLSEAEFLVRRANGFRAYWEHMPLRLTQSADGPSIRLHRHLRYGRTADLSVLDTRQFRSDQPGDGGWLPPDEVSLDPARTITGADQERWPLDNLGRSASRWNVVAQQVAMAQLDRKSGPALEVPMDTWNGYAASRERVLSGVRDRGVRNLVVLTGDLHRSVASDLRVNFADPGSPVVGSEFVTTSISSGKDGVDLDATGRALLAENPHVKYQNGRRGYLSCRLDPDRWTSEFRIVDRVTTPGGTPSTHATLVVEHDRPGIHPA</sequence>
<dbReference type="InterPro" id="IPR032093">
    <property type="entry name" value="PhoD_N"/>
</dbReference>
<comment type="caution">
    <text evidence="3">The sequence shown here is derived from an EMBL/GenBank/DDBJ whole genome shotgun (WGS) entry which is preliminary data.</text>
</comment>
<dbReference type="InterPro" id="IPR006311">
    <property type="entry name" value="TAT_signal"/>
</dbReference>
<feature type="domain" description="Phospholipase D N-terminal" evidence="2">
    <location>
        <begin position="54"/>
        <end position="150"/>
    </location>
</feature>
<feature type="domain" description="PhoD-like phosphatase metallophosphatase" evidence="1">
    <location>
        <begin position="162"/>
        <end position="500"/>
    </location>
</feature>
<dbReference type="Pfam" id="PF09423">
    <property type="entry name" value="PhoD"/>
    <property type="match status" value="1"/>
</dbReference>
<evidence type="ECO:0000259" key="1">
    <source>
        <dbReference type="Pfam" id="PF09423"/>
    </source>
</evidence>
<dbReference type="PANTHER" id="PTHR43606">
    <property type="entry name" value="PHOSPHATASE, PUTATIVE (AFU_ORTHOLOGUE AFUA_6G08710)-RELATED"/>
    <property type="match status" value="1"/>
</dbReference>
<dbReference type="Proteomes" id="UP001500393">
    <property type="component" value="Unassembled WGS sequence"/>
</dbReference>
<dbReference type="NCBIfam" id="TIGR01409">
    <property type="entry name" value="TAT_signal_seq"/>
    <property type="match status" value="1"/>
</dbReference>
<gene>
    <name evidence="3" type="ORF">GCM10009789_85560</name>
</gene>
<reference evidence="3 4" key="1">
    <citation type="journal article" date="2019" name="Int. J. Syst. Evol. Microbiol.">
        <title>The Global Catalogue of Microorganisms (GCM) 10K type strain sequencing project: providing services to taxonomists for standard genome sequencing and annotation.</title>
        <authorList>
            <consortium name="The Broad Institute Genomics Platform"/>
            <consortium name="The Broad Institute Genome Sequencing Center for Infectious Disease"/>
            <person name="Wu L."/>
            <person name="Ma J."/>
        </authorList>
    </citation>
    <scope>NUCLEOTIDE SEQUENCE [LARGE SCALE GENOMIC DNA]</scope>
    <source>
        <strain evidence="3 4">JCM 14969</strain>
    </source>
</reference>
<dbReference type="InterPro" id="IPR019546">
    <property type="entry name" value="TAT_signal_bac_arc"/>
</dbReference>
<dbReference type="Gene3D" id="3.60.21.70">
    <property type="entry name" value="PhoD-like phosphatase"/>
    <property type="match status" value="1"/>
</dbReference>
<dbReference type="InterPro" id="IPR018946">
    <property type="entry name" value="PhoD-like_MPP"/>
</dbReference>
<name>A0ABN2EUR0_9ACTN</name>
<evidence type="ECO:0000313" key="3">
    <source>
        <dbReference type="EMBL" id="GAA1618617.1"/>
    </source>
</evidence>
<dbReference type="InterPro" id="IPR052900">
    <property type="entry name" value="Phospholipid_Metab_Enz"/>
</dbReference>
<keyword evidence="4" id="KW-1185">Reference proteome</keyword>
<dbReference type="InterPro" id="IPR038607">
    <property type="entry name" value="PhoD-like_sf"/>
</dbReference>
<dbReference type="EMBL" id="BAAAOS010000070">
    <property type="protein sequence ID" value="GAA1618617.1"/>
    <property type="molecule type" value="Genomic_DNA"/>
</dbReference>
<evidence type="ECO:0000313" key="4">
    <source>
        <dbReference type="Proteomes" id="UP001500393"/>
    </source>
</evidence>
<dbReference type="PANTHER" id="PTHR43606:SF2">
    <property type="entry name" value="ALKALINE PHOSPHATASE FAMILY PROTEIN (AFU_ORTHOLOGUE AFUA_5G03860)"/>
    <property type="match status" value="1"/>
</dbReference>
<dbReference type="PROSITE" id="PS51318">
    <property type="entry name" value="TAT"/>
    <property type="match status" value="1"/>
</dbReference>
<dbReference type="SUPFAM" id="SSF56300">
    <property type="entry name" value="Metallo-dependent phosphatases"/>
    <property type="match status" value="1"/>
</dbReference>